<dbReference type="HAMAP" id="MF_01940">
    <property type="entry name" value="RNA_CPDase"/>
    <property type="match status" value="1"/>
</dbReference>
<comment type="catalytic activity">
    <reaction evidence="2">
        <text>a 3'-end 2',3'-cyclophospho-ribonucleotide-RNA + H2O = a 3'-end 2'-phospho-ribonucleotide-RNA + H(+)</text>
        <dbReference type="Rhea" id="RHEA:11828"/>
        <dbReference type="Rhea" id="RHEA-COMP:10464"/>
        <dbReference type="Rhea" id="RHEA-COMP:17353"/>
        <dbReference type="ChEBI" id="CHEBI:15377"/>
        <dbReference type="ChEBI" id="CHEBI:15378"/>
        <dbReference type="ChEBI" id="CHEBI:83064"/>
        <dbReference type="ChEBI" id="CHEBI:173113"/>
        <dbReference type="EC" id="3.1.4.58"/>
    </reaction>
</comment>
<dbReference type="EMBL" id="JAODIM010000033">
    <property type="protein sequence ID" value="MCU5776314.1"/>
    <property type="molecule type" value="Genomic_DNA"/>
</dbReference>
<feature type="active site" description="Proton acceptor" evidence="2">
    <location>
        <position position="124"/>
    </location>
</feature>
<keyword evidence="5" id="KW-1185">Reference proteome</keyword>
<dbReference type="EC" id="3.1.4.58" evidence="2"/>
<dbReference type="RefSeq" id="WP_267140994.1">
    <property type="nucleotide sequence ID" value="NZ_JAODIL010000049.1"/>
</dbReference>
<sequence>MSTRRLFFGIGLPQTIQQEIIAWRAAAFNAAAGRPLAAANLHLTLAFLGEVSDEKTTAICRLAGRIRQPPFTLHIDDAGHWPRPGVVWLGLRQAPRGLVQLAEMLRSQAARSGCYQSPHPFHPHISLLRNATRPVAMPPRDFHWQFDVAQFSLLQSTFEQGRSSYKVIESWPLIARQE</sequence>
<accession>A0A9J6PG14</accession>
<dbReference type="PANTHER" id="PTHR35561:SF1">
    <property type="entry name" value="RNA 2',3'-CYCLIC PHOSPHODIESTERASE"/>
    <property type="match status" value="1"/>
</dbReference>
<proteinExistence type="inferred from homology"/>
<evidence type="ECO:0000256" key="2">
    <source>
        <dbReference type="HAMAP-Rule" id="MF_01940"/>
    </source>
</evidence>
<name>A0A9J6PG14_9GAMM</name>
<comment type="function">
    <text evidence="2">Hydrolyzes RNA 2',3'-cyclic phosphodiester to an RNA 2'-phosphomonoester.</text>
</comment>
<comment type="caution">
    <text evidence="2">Lacks conserved residue(s) required for the propagation of feature annotation.</text>
</comment>
<keyword evidence="1 2" id="KW-0378">Hydrolase</keyword>
<feature type="domain" description="Phosphoesterase HXTX" evidence="3">
    <location>
        <begin position="10"/>
        <end position="88"/>
    </location>
</feature>
<dbReference type="Pfam" id="PF02834">
    <property type="entry name" value="LigT_PEase"/>
    <property type="match status" value="1"/>
</dbReference>
<dbReference type="NCBIfam" id="TIGR02258">
    <property type="entry name" value="2_5_ligase"/>
    <property type="match status" value="1"/>
</dbReference>
<dbReference type="GO" id="GO:0008664">
    <property type="term" value="F:RNA 2',3'-cyclic 3'-phosphodiesterase activity"/>
    <property type="evidence" value="ECO:0007669"/>
    <property type="project" value="UniProtKB-EC"/>
</dbReference>
<comment type="similarity">
    <text evidence="2">Belongs to the 2H phosphoesterase superfamily. ThpR family.</text>
</comment>
<evidence type="ECO:0000259" key="3">
    <source>
        <dbReference type="Pfam" id="PF02834"/>
    </source>
</evidence>
<comment type="caution">
    <text evidence="4">The sequence shown here is derived from an EMBL/GenBank/DDBJ whole genome shotgun (WGS) entry which is preliminary data.</text>
</comment>
<feature type="short sequence motif" description="HXTX 1" evidence="2">
    <location>
        <begin position="42"/>
        <end position="45"/>
    </location>
</feature>
<dbReference type="Proteomes" id="UP001064262">
    <property type="component" value="Unassembled WGS sequence"/>
</dbReference>
<dbReference type="InterPro" id="IPR004175">
    <property type="entry name" value="RNA_CPDase"/>
</dbReference>
<dbReference type="InterPro" id="IPR009097">
    <property type="entry name" value="Cyclic_Pdiesterase"/>
</dbReference>
<dbReference type="AlphaFoldDB" id="A0A9J6PG14"/>
<evidence type="ECO:0000256" key="1">
    <source>
        <dbReference type="ARBA" id="ARBA00022801"/>
    </source>
</evidence>
<dbReference type="Gene3D" id="3.90.1140.10">
    <property type="entry name" value="Cyclic phosphodiesterase"/>
    <property type="match status" value="1"/>
</dbReference>
<organism evidence="4 5">
    <name type="scientific">Winslowiella arboricola</name>
    <dbReference type="NCBI Taxonomy" id="2978220"/>
    <lineage>
        <taxon>Bacteria</taxon>
        <taxon>Pseudomonadati</taxon>
        <taxon>Pseudomonadota</taxon>
        <taxon>Gammaproteobacteria</taxon>
        <taxon>Enterobacterales</taxon>
        <taxon>Erwiniaceae</taxon>
        <taxon>Winslowiella</taxon>
    </lineage>
</organism>
<dbReference type="PANTHER" id="PTHR35561">
    <property type="entry name" value="RNA 2',3'-CYCLIC PHOSPHODIESTERASE"/>
    <property type="match status" value="1"/>
</dbReference>
<reference evidence="4" key="1">
    <citation type="submission" date="2022-09" db="EMBL/GenBank/DDBJ databases">
        <title>Winslowiella arboricola sp. nov., isolated from bleeding cankers on broadleaf hosts.</title>
        <authorList>
            <person name="Brady C."/>
            <person name="Kaur S."/>
            <person name="Crampton B."/>
            <person name="Maddock D."/>
            <person name="Arnold D."/>
            <person name="Denman S."/>
        </authorList>
    </citation>
    <scope>NUCLEOTIDE SEQUENCE</scope>
    <source>
        <strain evidence="4">BAC 15a-03b</strain>
    </source>
</reference>
<evidence type="ECO:0000313" key="4">
    <source>
        <dbReference type="EMBL" id="MCU5776314.1"/>
    </source>
</evidence>
<gene>
    <name evidence="4" type="primary">thpR</name>
    <name evidence="4" type="ORF">N5923_02225</name>
</gene>
<evidence type="ECO:0000313" key="5">
    <source>
        <dbReference type="Proteomes" id="UP001064262"/>
    </source>
</evidence>
<dbReference type="NCBIfam" id="NF011704">
    <property type="entry name" value="PRK15124.1"/>
    <property type="match status" value="1"/>
</dbReference>
<dbReference type="InterPro" id="IPR014051">
    <property type="entry name" value="Phosphoesterase_HXTX"/>
</dbReference>
<protein>
    <recommendedName>
        <fullName evidence="2">RNA 2',3'-cyclic phosphodiesterase</fullName>
        <shortName evidence="2">RNA 2',3'-CPDase</shortName>
        <ecNumber evidence="2">3.1.4.58</ecNumber>
    </recommendedName>
</protein>
<feature type="active site" description="Proton donor" evidence="2">
    <location>
        <position position="42"/>
    </location>
</feature>
<dbReference type="GO" id="GO:0004113">
    <property type="term" value="F:2',3'-cyclic-nucleotide 3'-phosphodiesterase activity"/>
    <property type="evidence" value="ECO:0007669"/>
    <property type="project" value="InterPro"/>
</dbReference>
<dbReference type="SUPFAM" id="SSF55144">
    <property type="entry name" value="LigT-like"/>
    <property type="match status" value="1"/>
</dbReference>